<gene>
    <name evidence="4" type="ORF">BPAE_0210g00080</name>
</gene>
<feature type="compositionally biased region" description="Basic and acidic residues" evidence="2">
    <location>
        <begin position="904"/>
        <end position="917"/>
    </location>
</feature>
<sequence length="1191" mass="134709">MMGLWPLGHDVVLFAWLDFCNKHKIDYLATIEREFEEKTEVSRSRAAVCSHLRYTEWRYRQPNEKRRIQNDELVPHIGIIEKGSQGLRYPLREMTLKIRKALREYEKEYSPDRIQELVKTTSKKNKPSLLKVQPLPRSSPPVRKPEYSSSHNRKRVSPPEDGEYSNKKRCVEKNTKSIPPQKQRRKLELQRPQLTSTLKSATLQPLNDRSPTKRKLSNVQPGISHLSKTPSVDGEGDDKVTEPTQKHIEEIISKGQESYKKLLKEKEAEIIAIREFWDCDLRELHERIEKLQQANLELEAKNSSLESAVIDVIRGIKEAQVKYLPHQDVNIAMNEIRLDLETVTQMQDFSIRVRSKEWFGGDLDHLVNSAFASPQGSIDGRIRLKRLALRIGSSAVLSLLTITALRDWVFLTDFPRVELGSLSLIEAYRSIAFNQGGWDELRCYDFGAFKEHMKKSYFKEELIRTARKLACRLSKSLSLIFGESLEDVNAFQQEEPGTFEVARNNSITIDKISEPMRNIPQLPLQLSNISSELRYKTCERSFEKNQRLMAHQRNKTCRRCKACRKVWPTIAALKEHNSKNHNEEIENLASSTNDHAEPQPTAIPVSKREIRSNVAIEKGICEKNDIEENDAEEDDVEKNDLDLYSAKALESVNNGETDHPHTTKSRTYSLSEIPSSIGFEQEEGEEPGSAESVPCPSSTIETDDTNLLPKGNRTGGEELDSASPESDSEELTTPERKHACEKIELGKEDLEGSVNSTHRSNSQTTIGLDDSFLIDSETLGTKEDAALDLCGQKTKAEPKSSSTTGSSISDVNLESLEVQSPGHWAIAEGCDTSNFLFESLKLIPERRASQLFLVITENEDARDEDAGDEDADEDKSPEVNTPENDIAEAPKGISATEDESTGLGKHEGKNENYKSHDVDEEEGVKVDNNNGREATEGGFVRDKTDENESFDDTGTAEAMSRIKDIIREMCEEYTAWTVVTTKKTVEAANDESIAGIIKKLCEDFASVVVMIDETPEAESEKAIDVDDIAYHEAQEAEGVDVTTQQHIEGYVNNTDMAKYESRIEVEENRVMDEDIDVHDDMTAETKIEKSIELSTNEPNDTESDQPHTRENQSADRLFERDSTVHKVQEQGSSIGNKGGYSSSFLWFCDRFHRSQQQGKSNDLEVQSEVHSEEKMGLEIEEDNIDEVQSEV</sequence>
<feature type="region of interest" description="Disordered" evidence="2">
    <location>
        <begin position="745"/>
        <end position="764"/>
    </location>
</feature>
<feature type="compositionally biased region" description="Acidic residues" evidence="2">
    <location>
        <begin position="1178"/>
        <end position="1191"/>
    </location>
</feature>
<feature type="region of interest" description="Disordered" evidence="2">
    <location>
        <begin position="1155"/>
        <end position="1191"/>
    </location>
</feature>
<feature type="compositionally biased region" description="Polar residues" evidence="2">
    <location>
        <begin position="192"/>
        <end position="209"/>
    </location>
</feature>
<dbReference type="AlphaFoldDB" id="A0A4Z1FG29"/>
<feature type="region of interest" description="Disordered" evidence="2">
    <location>
        <begin position="117"/>
        <end position="240"/>
    </location>
</feature>
<feature type="compositionally biased region" description="Basic and acidic residues" evidence="2">
    <location>
        <begin position="1167"/>
        <end position="1177"/>
    </location>
</feature>
<dbReference type="Proteomes" id="UP000297910">
    <property type="component" value="Unassembled WGS sequence"/>
</dbReference>
<evidence type="ECO:0000313" key="5">
    <source>
        <dbReference type="Proteomes" id="UP000297910"/>
    </source>
</evidence>
<feature type="region of interest" description="Disordered" evidence="2">
    <location>
        <begin position="858"/>
        <end position="955"/>
    </location>
</feature>
<evidence type="ECO:0000259" key="3">
    <source>
        <dbReference type="PROSITE" id="PS00028"/>
    </source>
</evidence>
<evidence type="ECO:0000256" key="1">
    <source>
        <dbReference type="SAM" id="Coils"/>
    </source>
</evidence>
<accession>A0A4Z1FG29</accession>
<feature type="compositionally biased region" description="Polar residues" evidence="2">
    <location>
        <begin position="665"/>
        <end position="674"/>
    </location>
</feature>
<evidence type="ECO:0000256" key="2">
    <source>
        <dbReference type="SAM" id="MobiDB-lite"/>
    </source>
</evidence>
<feature type="compositionally biased region" description="Acidic residues" evidence="2">
    <location>
        <begin position="858"/>
        <end position="875"/>
    </location>
</feature>
<dbReference type="EMBL" id="PQXI01000209">
    <property type="protein sequence ID" value="TGO21603.1"/>
    <property type="molecule type" value="Genomic_DNA"/>
</dbReference>
<feature type="compositionally biased region" description="Basic and acidic residues" evidence="2">
    <location>
        <begin position="1104"/>
        <end position="1128"/>
    </location>
</feature>
<protein>
    <recommendedName>
        <fullName evidence="3">C2H2-type domain-containing protein</fullName>
    </recommendedName>
</protein>
<keyword evidence="1" id="KW-0175">Coiled coil</keyword>
<feature type="compositionally biased region" description="Polar residues" evidence="2">
    <location>
        <begin position="217"/>
        <end position="230"/>
    </location>
</feature>
<feature type="region of interest" description="Disordered" evidence="2">
    <location>
        <begin position="649"/>
        <end position="736"/>
    </location>
</feature>
<dbReference type="InterPro" id="IPR013087">
    <property type="entry name" value="Znf_C2H2_type"/>
</dbReference>
<feature type="compositionally biased region" description="Basic and acidic residues" evidence="2">
    <location>
        <begin position="933"/>
        <end position="946"/>
    </location>
</feature>
<keyword evidence="5" id="KW-1185">Reference proteome</keyword>
<evidence type="ECO:0000313" key="4">
    <source>
        <dbReference type="EMBL" id="TGO21603.1"/>
    </source>
</evidence>
<feature type="compositionally biased region" description="Polar residues" evidence="2">
    <location>
        <begin position="1155"/>
        <end position="1164"/>
    </location>
</feature>
<name>A0A4Z1FG29_9HELO</name>
<dbReference type="PROSITE" id="PS00028">
    <property type="entry name" value="ZINC_FINGER_C2H2_1"/>
    <property type="match status" value="1"/>
</dbReference>
<proteinExistence type="predicted"/>
<feature type="compositionally biased region" description="Polar residues" evidence="2">
    <location>
        <begin position="753"/>
        <end position="764"/>
    </location>
</feature>
<feature type="domain" description="C2H2-type" evidence="3">
    <location>
        <begin position="560"/>
        <end position="581"/>
    </location>
</feature>
<feature type="compositionally biased region" description="Basic and acidic residues" evidence="2">
    <location>
        <begin position="164"/>
        <end position="175"/>
    </location>
</feature>
<feature type="coiled-coil region" evidence="1">
    <location>
        <begin position="274"/>
        <end position="308"/>
    </location>
</feature>
<comment type="caution">
    <text evidence="4">The sequence shown here is derived from an EMBL/GenBank/DDBJ whole genome shotgun (WGS) entry which is preliminary data.</text>
</comment>
<reference evidence="4 5" key="1">
    <citation type="submission" date="2017-12" db="EMBL/GenBank/DDBJ databases">
        <title>Comparative genomics of Botrytis spp.</title>
        <authorList>
            <person name="Valero-Jimenez C.A."/>
            <person name="Tapia P."/>
            <person name="Veloso J."/>
            <person name="Silva-Moreno E."/>
            <person name="Staats M."/>
            <person name="Valdes J.H."/>
            <person name="Van Kan J.A.L."/>
        </authorList>
    </citation>
    <scope>NUCLEOTIDE SEQUENCE [LARGE SCALE GENOMIC DNA]</scope>
    <source>
        <strain evidence="4 5">Bp0003</strain>
    </source>
</reference>
<feature type="region of interest" description="Disordered" evidence="2">
    <location>
        <begin position="1088"/>
        <end position="1135"/>
    </location>
</feature>
<organism evidence="4 5">
    <name type="scientific">Botrytis paeoniae</name>
    <dbReference type="NCBI Taxonomy" id="278948"/>
    <lineage>
        <taxon>Eukaryota</taxon>
        <taxon>Fungi</taxon>
        <taxon>Dikarya</taxon>
        <taxon>Ascomycota</taxon>
        <taxon>Pezizomycotina</taxon>
        <taxon>Leotiomycetes</taxon>
        <taxon>Helotiales</taxon>
        <taxon>Sclerotiniaceae</taxon>
        <taxon>Botrytis</taxon>
    </lineage>
</organism>